<evidence type="ECO:0000313" key="1">
    <source>
        <dbReference type="EMBL" id="SEG48582.1"/>
    </source>
</evidence>
<accession>A0A1H6AJK2</accession>
<proteinExistence type="predicted"/>
<dbReference type="Proteomes" id="UP000236738">
    <property type="component" value="Unassembled WGS sequence"/>
</dbReference>
<reference evidence="2" key="1">
    <citation type="submission" date="2016-10" db="EMBL/GenBank/DDBJ databases">
        <authorList>
            <person name="Varghese N."/>
            <person name="Submissions S."/>
        </authorList>
    </citation>
    <scope>NUCLEOTIDE SEQUENCE [LARGE SCALE GENOMIC DNA]</scope>
    <source>
        <strain evidence="2">DSM 21580</strain>
    </source>
</reference>
<gene>
    <name evidence="1" type="ORF">SAMN05421847_2460</name>
</gene>
<dbReference type="AlphaFoldDB" id="A0A1H6AJK2"/>
<dbReference type="EMBL" id="FNUS01000006">
    <property type="protein sequence ID" value="SEG48582.1"/>
    <property type="molecule type" value="Genomic_DNA"/>
</dbReference>
<dbReference type="OrthoDB" id="881221at2"/>
<name>A0A1H6AJK2_9FLAO</name>
<evidence type="ECO:0000313" key="2">
    <source>
        <dbReference type="Proteomes" id="UP000236738"/>
    </source>
</evidence>
<keyword evidence="2" id="KW-1185">Reference proteome</keyword>
<sequence>MKFSFVFLISVLVITSFNAKEEKLNPTGTYHLKSKTIKKDGEIYGYFGKIQVKKLNSEKIIMTFEVNKGAPSYNSGSFVDTLIYKNNRAIYKISELSSTCKIIFDFNKKGIIVTEKAADYNSCGFGMNVIADGFYKKTSNKVPILIEPLTGKKL</sequence>
<organism evidence="1 2">
    <name type="scientific">Halpernia humi</name>
    <dbReference type="NCBI Taxonomy" id="493375"/>
    <lineage>
        <taxon>Bacteria</taxon>
        <taxon>Pseudomonadati</taxon>
        <taxon>Bacteroidota</taxon>
        <taxon>Flavobacteriia</taxon>
        <taxon>Flavobacteriales</taxon>
        <taxon>Weeksellaceae</taxon>
        <taxon>Chryseobacterium group</taxon>
        <taxon>Halpernia</taxon>
    </lineage>
</organism>
<protein>
    <submittedName>
        <fullName evidence="1">Uncharacterized protein</fullName>
    </submittedName>
</protein>
<dbReference type="RefSeq" id="WP_103914326.1">
    <property type="nucleotide sequence ID" value="NZ_FNUS01000006.1"/>
</dbReference>